<evidence type="ECO:0000256" key="2">
    <source>
        <dbReference type="ARBA" id="ARBA00022679"/>
    </source>
</evidence>
<keyword evidence="2 3" id="KW-0808">Transferase</keyword>
<dbReference type="PROSITE" id="PS52004">
    <property type="entry name" value="KS3_2"/>
    <property type="match status" value="1"/>
</dbReference>
<dbReference type="Proteomes" id="UP001319080">
    <property type="component" value="Unassembled WGS sequence"/>
</dbReference>
<dbReference type="InterPro" id="IPR014031">
    <property type="entry name" value="Ketoacyl_synth_C"/>
</dbReference>
<dbReference type="PANTHER" id="PTHR11712">
    <property type="entry name" value="POLYKETIDE SYNTHASE-RELATED"/>
    <property type="match status" value="1"/>
</dbReference>
<gene>
    <name evidence="5" type="ORF">KK062_22895</name>
</gene>
<dbReference type="PROSITE" id="PS00098">
    <property type="entry name" value="THIOLASE_1"/>
    <property type="match status" value="1"/>
</dbReference>
<name>A0AAP2E3W7_9BACT</name>
<evidence type="ECO:0000259" key="4">
    <source>
        <dbReference type="PROSITE" id="PS52004"/>
    </source>
</evidence>
<accession>A0AAP2E3W7</accession>
<dbReference type="SMART" id="SM00825">
    <property type="entry name" value="PKS_KS"/>
    <property type="match status" value="1"/>
</dbReference>
<dbReference type="InterPro" id="IPR014030">
    <property type="entry name" value="Ketoacyl_synth_N"/>
</dbReference>
<feature type="domain" description="Ketosynthase family 3 (KS3)" evidence="4">
    <location>
        <begin position="11"/>
        <end position="374"/>
    </location>
</feature>
<dbReference type="SUPFAM" id="SSF53901">
    <property type="entry name" value="Thiolase-like"/>
    <property type="match status" value="1"/>
</dbReference>
<dbReference type="RefSeq" id="WP_254086685.1">
    <property type="nucleotide sequence ID" value="NZ_JAHESE010000029.1"/>
</dbReference>
<evidence type="ECO:0000256" key="3">
    <source>
        <dbReference type="RuleBase" id="RU003694"/>
    </source>
</evidence>
<keyword evidence="6" id="KW-1185">Reference proteome</keyword>
<evidence type="ECO:0000313" key="6">
    <source>
        <dbReference type="Proteomes" id="UP001319080"/>
    </source>
</evidence>
<sequence>MSAGANEKIALRAVWSIADTIVSPLGYTTAENYTLLRQGVSGVSLQEAGMWWDEAVYAAAVKSLPAANGQSRFERMSLLALRQTLADKALPSEKTIFILSTTKGNIDQLGQELPRLPLHETATYLAHAVGLQHSLVVSNACISGVLALIVAKRYLETGAYDHAVVLGADVLSRFVVSGFRSLHALSAGPCRPFDAHRTGINLGEAAAVMVLTTDPRLATGERVRLRGAGVSNDANHISGPSRTGQELAQAIGQALQASTLTPGDIDAVYAHGTATVYNDEMEAKAFDLAGLAAMPVNSLKGYYGHTLGAAGVLETIVAAQSLHHGEMLPTFGFATLGVSRPLQVSATLKPLSGKRILKTASGFGGCNAALVLEKETNPS</sequence>
<proteinExistence type="inferred from homology"/>
<dbReference type="Pfam" id="PF00109">
    <property type="entry name" value="ketoacyl-synt"/>
    <property type="match status" value="1"/>
</dbReference>
<reference evidence="5 6" key="1">
    <citation type="submission" date="2021-05" db="EMBL/GenBank/DDBJ databases">
        <title>A Polyphasic approach of four new species of the genus Ohtaekwangia: Ohtaekwangia histidinii sp. nov., Ohtaekwangia cretensis sp. nov., Ohtaekwangia indiensis sp. nov., Ohtaekwangia reichenbachii sp. nov. from diverse environment.</title>
        <authorList>
            <person name="Octaviana S."/>
        </authorList>
    </citation>
    <scope>NUCLEOTIDE SEQUENCE [LARGE SCALE GENOMIC DNA]</scope>
    <source>
        <strain evidence="5 6">PWU5</strain>
    </source>
</reference>
<dbReference type="InterPro" id="IPR020615">
    <property type="entry name" value="Thiolase_acyl_enz_int_AS"/>
</dbReference>
<dbReference type="InterPro" id="IPR016039">
    <property type="entry name" value="Thiolase-like"/>
</dbReference>
<dbReference type="EMBL" id="JAHESE010000029">
    <property type="protein sequence ID" value="MBT1711109.1"/>
    <property type="molecule type" value="Genomic_DNA"/>
</dbReference>
<dbReference type="InterPro" id="IPR020841">
    <property type="entry name" value="PKS_Beta-ketoAc_synthase_dom"/>
</dbReference>
<protein>
    <submittedName>
        <fullName evidence="5">Beta-ketoacyl synthase</fullName>
    </submittedName>
</protein>
<dbReference type="Gene3D" id="3.40.47.10">
    <property type="match status" value="1"/>
</dbReference>
<dbReference type="AlphaFoldDB" id="A0AAP2E3W7"/>
<dbReference type="PANTHER" id="PTHR11712:SF347">
    <property type="entry name" value="BETA KETOACYL-ACYL CARRIER PROTEIN SYNTHASE"/>
    <property type="match status" value="1"/>
</dbReference>
<comment type="caution">
    <text evidence="5">The sequence shown here is derived from an EMBL/GenBank/DDBJ whole genome shotgun (WGS) entry which is preliminary data.</text>
</comment>
<dbReference type="GO" id="GO:0006633">
    <property type="term" value="P:fatty acid biosynthetic process"/>
    <property type="evidence" value="ECO:0007669"/>
    <property type="project" value="TreeGrafter"/>
</dbReference>
<dbReference type="GO" id="GO:0004315">
    <property type="term" value="F:3-oxoacyl-[acyl-carrier-protein] synthase activity"/>
    <property type="evidence" value="ECO:0007669"/>
    <property type="project" value="TreeGrafter"/>
</dbReference>
<organism evidence="5 6">
    <name type="scientific">Dawidia cretensis</name>
    <dbReference type="NCBI Taxonomy" id="2782350"/>
    <lineage>
        <taxon>Bacteria</taxon>
        <taxon>Pseudomonadati</taxon>
        <taxon>Bacteroidota</taxon>
        <taxon>Cytophagia</taxon>
        <taxon>Cytophagales</taxon>
        <taxon>Chryseotaleaceae</taxon>
        <taxon>Dawidia</taxon>
    </lineage>
</organism>
<comment type="similarity">
    <text evidence="1 3">Belongs to the thiolase-like superfamily. Beta-ketoacyl-ACP synthases family.</text>
</comment>
<evidence type="ECO:0000313" key="5">
    <source>
        <dbReference type="EMBL" id="MBT1711109.1"/>
    </source>
</evidence>
<evidence type="ECO:0000256" key="1">
    <source>
        <dbReference type="ARBA" id="ARBA00008467"/>
    </source>
</evidence>
<dbReference type="InterPro" id="IPR000794">
    <property type="entry name" value="Beta-ketoacyl_synthase"/>
</dbReference>
<dbReference type="Pfam" id="PF02801">
    <property type="entry name" value="Ketoacyl-synt_C"/>
    <property type="match status" value="1"/>
</dbReference>